<keyword evidence="1" id="KW-0175">Coiled coil</keyword>
<keyword evidence="4" id="KW-1185">Reference proteome</keyword>
<feature type="coiled-coil region" evidence="1">
    <location>
        <begin position="173"/>
        <end position="221"/>
    </location>
</feature>
<evidence type="ECO:0000313" key="4">
    <source>
        <dbReference type="Proteomes" id="UP001162001"/>
    </source>
</evidence>
<sequence>MEEKSDSESSLKIVSVKGEFYSLCTTDKFKKYVRDAVNDELFWRDIIQRLSIGNTIQTELNSRLPSQVQNEARRVVSEMVTQKLNDYTHNQLPSHVSKELSLQITNFLTNHVQMNQILTYHSEQLSQKLLQIATDTLNRLVNEPQYQMTTNAHLQAMQQKCDGKISDIQIACNNQLSANSQKFNIQLDQMKQTANTEMAQLKDKLEKLDKQNKKLVQLEGETSSLRWMLGGVTTIFSVVVISMFYTMKR</sequence>
<feature type="transmembrane region" description="Helical" evidence="2">
    <location>
        <begin position="227"/>
        <end position="247"/>
    </location>
</feature>
<dbReference type="Proteomes" id="UP001162001">
    <property type="component" value="Segment"/>
</dbReference>
<organism evidence="3 4">
    <name type="scientific">Fadolivirus FV1/VV64</name>
    <dbReference type="NCBI Taxonomy" id="3070911"/>
    <lineage>
        <taxon>Viruses</taxon>
        <taxon>Varidnaviria</taxon>
        <taxon>Bamfordvirae</taxon>
        <taxon>Nucleocytoviricota</taxon>
        <taxon>Megaviricetes</taxon>
        <taxon>Imitervirales</taxon>
        <taxon>Mimiviridae</taxon>
        <taxon>Klosneuvirinae</taxon>
        <taxon>Fadolivirus</taxon>
        <taxon>Fadolivirus algeromassiliense</taxon>
    </lineage>
</organism>
<dbReference type="EMBL" id="MT418680">
    <property type="protein sequence ID" value="QKF94092.1"/>
    <property type="molecule type" value="Genomic_DNA"/>
</dbReference>
<name>A0A7D3V5P0_9VIRU</name>
<protein>
    <submittedName>
        <fullName evidence="3">SH3 domain-containing protein</fullName>
    </submittedName>
</protein>
<evidence type="ECO:0000313" key="3">
    <source>
        <dbReference type="EMBL" id="QKF94092.1"/>
    </source>
</evidence>
<accession>A0A7D3V5P0</accession>
<keyword evidence="2" id="KW-0472">Membrane</keyword>
<gene>
    <name evidence="3" type="ORF">Fadolivirus_1_634</name>
</gene>
<keyword evidence="2" id="KW-0812">Transmembrane</keyword>
<evidence type="ECO:0000256" key="2">
    <source>
        <dbReference type="SAM" id="Phobius"/>
    </source>
</evidence>
<proteinExistence type="predicted"/>
<keyword evidence="2" id="KW-1133">Transmembrane helix</keyword>
<reference evidence="3 4" key="1">
    <citation type="submission" date="2020-04" db="EMBL/GenBank/DDBJ databases">
        <title>Advantages and limits of metagenomic assembly and binning of a giant virus.</title>
        <authorList>
            <person name="Schulz F."/>
            <person name="Andreani J."/>
            <person name="Francis R."/>
            <person name="Boudjemaa H."/>
            <person name="Bou Khalil J.Y."/>
            <person name="Lee J."/>
            <person name="La Scola B."/>
            <person name="Woyke T."/>
        </authorList>
    </citation>
    <scope>NUCLEOTIDE SEQUENCE [LARGE SCALE GENOMIC DNA]</scope>
    <source>
        <strain evidence="3 4">FV1/VV64</strain>
    </source>
</reference>
<evidence type="ECO:0000256" key="1">
    <source>
        <dbReference type="SAM" id="Coils"/>
    </source>
</evidence>